<comment type="caution">
    <text evidence="1">The sequence shown here is derived from an EMBL/GenBank/DDBJ whole genome shotgun (WGS) entry which is preliminary data.</text>
</comment>
<dbReference type="OrthoDB" id="2667096at2759"/>
<name>A0A1J8Q891_9AGAM</name>
<evidence type="ECO:0000313" key="2">
    <source>
        <dbReference type="Proteomes" id="UP000183567"/>
    </source>
</evidence>
<dbReference type="Proteomes" id="UP000183567">
    <property type="component" value="Unassembled WGS sequence"/>
</dbReference>
<gene>
    <name evidence="1" type="ORF">AZE42_03675</name>
</gene>
<evidence type="ECO:0000313" key="1">
    <source>
        <dbReference type="EMBL" id="OJA07932.1"/>
    </source>
</evidence>
<reference evidence="1 2" key="1">
    <citation type="submission" date="2016-03" db="EMBL/GenBank/DDBJ databases">
        <title>Comparative genomics of the ectomycorrhizal sister species Rhizopogon vinicolor and Rhizopogon vesiculosus (Basidiomycota: Boletales) reveals a divergence of the mating type B locus.</title>
        <authorList>
            <person name="Mujic A.B."/>
            <person name="Kuo A."/>
            <person name="Tritt A."/>
            <person name="Lipzen A."/>
            <person name="Chen C."/>
            <person name="Johnson J."/>
            <person name="Sharma A."/>
            <person name="Barry K."/>
            <person name="Grigoriev I.V."/>
            <person name="Spatafora J.W."/>
        </authorList>
    </citation>
    <scope>NUCLEOTIDE SEQUENCE [LARGE SCALE GENOMIC DNA]</scope>
    <source>
        <strain evidence="1 2">AM-OR11-056</strain>
    </source>
</reference>
<proteinExistence type="predicted"/>
<keyword evidence="2" id="KW-1185">Reference proteome</keyword>
<sequence>MRKPRTGIRDLLLPTVVTRDDTRTTPATELLAKNISAPCFVSSTNAALDPYCLGSYTLHQPDSPVEVFQCLSGIQLPNTSVNTKRGPRTMFMTQQLHTSTSSKEHRRSLVFHSRVGDLDDIPDLESVYSSDSADPEQHSYILSMPAIPKIAFEDLSDTDSTTSIRKTYDFKITAVGASVRQGDFLKLPNGPRVSSSRSLHSPQGVRRLRVRVFDTSKYTDVLSAPVRRLPAMRVALEDLPETRKESDDEIENLISDLRLESIKEGSPFQQPDLRCASKEDTNTSARGAILYSDGVPRKSFRAYPRLEPSAIVHFRGRHHRSRAASYQITTGILAERGELDIQPFSGSQRDPRWAPKNGMMIVKVYIPSTDDIWAAYFPTNITLPTFASRWLSKLSLHLQFSGSAMDTPEYYFDDDDFQCWLKHRVRHGRNLPIVGHLDYGVLPSPLLPKDA</sequence>
<accession>A0A1J8Q891</accession>
<dbReference type="EMBL" id="LVVM01006501">
    <property type="protein sequence ID" value="OJA07932.1"/>
    <property type="molecule type" value="Genomic_DNA"/>
</dbReference>
<dbReference type="AlphaFoldDB" id="A0A1J8Q891"/>
<organism evidence="1 2">
    <name type="scientific">Rhizopogon vesiculosus</name>
    <dbReference type="NCBI Taxonomy" id="180088"/>
    <lineage>
        <taxon>Eukaryota</taxon>
        <taxon>Fungi</taxon>
        <taxon>Dikarya</taxon>
        <taxon>Basidiomycota</taxon>
        <taxon>Agaricomycotina</taxon>
        <taxon>Agaricomycetes</taxon>
        <taxon>Agaricomycetidae</taxon>
        <taxon>Boletales</taxon>
        <taxon>Suillineae</taxon>
        <taxon>Rhizopogonaceae</taxon>
        <taxon>Rhizopogon</taxon>
    </lineage>
</organism>
<protein>
    <submittedName>
        <fullName evidence="1">Uncharacterized protein</fullName>
    </submittedName>
</protein>